<gene>
    <name evidence="4" type="primary">pdxA</name>
    <name evidence="4" type="ORF">IAD18_06300</name>
</gene>
<sequence length="372" mass="40485">MDNKKIRVGITHGDTNGIGYEIIIKTLGDSGIAELCTPIVYGSSKALSYHRKALDIPGVNFNMIARAEEAIDGANNLVEVLDGETKIELGTASDVAGKAAFASLKRATEDLRNGIIDVLVTAPINKYSIQSDEFQYHGHTEYLEKKIGEGNKALMILCNDDLRIALVTTHLPIKDVPAAITKDAILEKISIFNESLAKDFDILKPRIAVLALNPHAGDNGLIGTEERDIISPAIEEAYANKILAFGPYAADGFFGAEQYKHFDGVLAMYHDQGLAPFKAIAMGNGVNFTAGLPYVRTSPDHGTGFDIVGKNLADPSSFRTAIYKAIDIFRNRAAYQKMHANPLRKQYVDKSGDKEVLDLTKDDGDDTEILNN</sequence>
<dbReference type="PANTHER" id="PTHR30004">
    <property type="entry name" value="4-HYDROXYTHREONINE-4-PHOSPHATE DEHYDROGENASE"/>
    <property type="match status" value="1"/>
</dbReference>
<dbReference type="NCBIfam" id="TIGR00557">
    <property type="entry name" value="pdxA"/>
    <property type="match status" value="1"/>
</dbReference>
<evidence type="ECO:0000256" key="1">
    <source>
        <dbReference type="ARBA" id="ARBA00022723"/>
    </source>
</evidence>
<evidence type="ECO:0000313" key="4">
    <source>
        <dbReference type="EMBL" id="HIU39259.1"/>
    </source>
</evidence>
<dbReference type="PANTHER" id="PTHR30004:SF6">
    <property type="entry name" value="D-THREONATE 4-PHOSPHATE DEHYDROGENASE"/>
    <property type="match status" value="1"/>
</dbReference>
<dbReference type="EC" id="1.1.1.262" evidence="4"/>
<dbReference type="SUPFAM" id="SSF53659">
    <property type="entry name" value="Isocitrate/Isopropylmalate dehydrogenase-like"/>
    <property type="match status" value="1"/>
</dbReference>
<comment type="caution">
    <text evidence="4">The sequence shown here is derived from an EMBL/GenBank/DDBJ whole genome shotgun (WGS) entry which is preliminary data.</text>
</comment>
<dbReference type="InterPro" id="IPR005255">
    <property type="entry name" value="PdxA_fam"/>
</dbReference>
<dbReference type="EMBL" id="DVMS01000178">
    <property type="protein sequence ID" value="HIU39259.1"/>
    <property type="molecule type" value="Genomic_DNA"/>
</dbReference>
<keyword evidence="1" id="KW-0479">Metal-binding</keyword>
<accession>A0A9D1INJ1</accession>
<proteinExistence type="predicted"/>
<keyword evidence="2 4" id="KW-0560">Oxidoreductase</keyword>
<reference evidence="4" key="2">
    <citation type="journal article" date="2021" name="PeerJ">
        <title>Extensive microbial diversity within the chicken gut microbiome revealed by metagenomics and culture.</title>
        <authorList>
            <person name="Gilroy R."/>
            <person name="Ravi A."/>
            <person name="Getino M."/>
            <person name="Pursley I."/>
            <person name="Horton D.L."/>
            <person name="Alikhan N.F."/>
            <person name="Baker D."/>
            <person name="Gharbi K."/>
            <person name="Hall N."/>
            <person name="Watson M."/>
            <person name="Adriaenssens E.M."/>
            <person name="Foster-Nyarko E."/>
            <person name="Jarju S."/>
            <person name="Secka A."/>
            <person name="Antonio M."/>
            <person name="Oren A."/>
            <person name="Chaudhuri R.R."/>
            <person name="La Ragione R."/>
            <person name="Hildebrand F."/>
            <person name="Pallen M.J."/>
        </authorList>
    </citation>
    <scope>NUCLEOTIDE SEQUENCE</scope>
    <source>
        <strain evidence="4">17073</strain>
    </source>
</reference>
<dbReference type="Gene3D" id="3.40.718.10">
    <property type="entry name" value="Isopropylmalate Dehydrogenase"/>
    <property type="match status" value="1"/>
</dbReference>
<reference evidence="4" key="1">
    <citation type="submission" date="2020-10" db="EMBL/GenBank/DDBJ databases">
        <authorList>
            <person name="Gilroy R."/>
        </authorList>
    </citation>
    <scope>NUCLEOTIDE SEQUENCE</scope>
    <source>
        <strain evidence="4">17073</strain>
    </source>
</reference>
<dbReference type="Proteomes" id="UP000824076">
    <property type="component" value="Unassembled WGS sequence"/>
</dbReference>
<dbReference type="GO" id="GO:0050570">
    <property type="term" value="F:4-hydroxythreonine-4-phosphate dehydrogenase activity"/>
    <property type="evidence" value="ECO:0007669"/>
    <property type="project" value="UniProtKB-EC"/>
</dbReference>
<evidence type="ECO:0000256" key="3">
    <source>
        <dbReference type="ARBA" id="ARBA00023027"/>
    </source>
</evidence>
<dbReference type="Pfam" id="PF04166">
    <property type="entry name" value="PdxA"/>
    <property type="match status" value="1"/>
</dbReference>
<protein>
    <submittedName>
        <fullName evidence="4">4-hydroxythreonine-4-phosphate dehydrogenase PdxA</fullName>
        <ecNumber evidence="4">1.1.1.262</ecNumber>
    </submittedName>
</protein>
<organism evidence="4 5">
    <name type="scientific">Candidatus Limisoma intestinavium</name>
    <dbReference type="NCBI Taxonomy" id="2840856"/>
    <lineage>
        <taxon>Bacteria</taxon>
        <taxon>Pseudomonadati</taxon>
        <taxon>Bacteroidota</taxon>
        <taxon>Bacteroidia</taxon>
        <taxon>Bacteroidales</taxon>
        <taxon>Candidatus Limisoma</taxon>
    </lineage>
</organism>
<dbReference type="AlphaFoldDB" id="A0A9D1INJ1"/>
<name>A0A9D1INJ1_9BACT</name>
<evidence type="ECO:0000313" key="5">
    <source>
        <dbReference type="Proteomes" id="UP000824076"/>
    </source>
</evidence>
<keyword evidence="3" id="KW-0520">NAD</keyword>
<evidence type="ECO:0000256" key="2">
    <source>
        <dbReference type="ARBA" id="ARBA00023002"/>
    </source>
</evidence>
<dbReference type="GO" id="GO:0046872">
    <property type="term" value="F:metal ion binding"/>
    <property type="evidence" value="ECO:0007669"/>
    <property type="project" value="UniProtKB-KW"/>
</dbReference>
<dbReference type="GO" id="GO:0051287">
    <property type="term" value="F:NAD binding"/>
    <property type="evidence" value="ECO:0007669"/>
    <property type="project" value="InterPro"/>
</dbReference>